<name>A0ABU2LE97_9ACTN</name>
<proteinExistence type="predicted"/>
<dbReference type="EMBL" id="JAVREN010000050">
    <property type="protein sequence ID" value="MDT0309919.1"/>
    <property type="molecule type" value="Genomic_DNA"/>
</dbReference>
<reference evidence="3" key="1">
    <citation type="submission" date="2023-07" db="EMBL/GenBank/DDBJ databases">
        <title>30 novel species of actinomycetes from the DSMZ collection.</title>
        <authorList>
            <person name="Nouioui I."/>
        </authorList>
    </citation>
    <scope>NUCLEOTIDE SEQUENCE [LARGE SCALE GENOMIC DNA]</scope>
    <source>
        <strain evidence="3">DSM 44917</strain>
    </source>
</reference>
<organism evidence="2 3">
    <name type="scientific">Streptomyces boetiae</name>
    <dbReference type="NCBI Taxonomy" id="3075541"/>
    <lineage>
        <taxon>Bacteria</taxon>
        <taxon>Bacillati</taxon>
        <taxon>Actinomycetota</taxon>
        <taxon>Actinomycetes</taxon>
        <taxon>Kitasatosporales</taxon>
        <taxon>Streptomycetaceae</taxon>
        <taxon>Streptomyces</taxon>
    </lineage>
</organism>
<keyword evidence="3" id="KW-1185">Reference proteome</keyword>
<feature type="compositionally biased region" description="Low complexity" evidence="1">
    <location>
        <begin position="137"/>
        <end position="146"/>
    </location>
</feature>
<protein>
    <submittedName>
        <fullName evidence="2">DUF6214 family protein</fullName>
    </submittedName>
</protein>
<feature type="region of interest" description="Disordered" evidence="1">
    <location>
        <begin position="94"/>
        <end position="185"/>
    </location>
</feature>
<accession>A0ABU2LE97</accession>
<evidence type="ECO:0000256" key="1">
    <source>
        <dbReference type="SAM" id="MobiDB-lite"/>
    </source>
</evidence>
<feature type="compositionally biased region" description="Basic residues" evidence="1">
    <location>
        <begin position="169"/>
        <end position="181"/>
    </location>
</feature>
<sequence>MVKGSFSGFPDGRPPDGPEPARPVWNLKAHGSGAPGLPPWLCVNLVLPDGARLDVLAHVRDGRLLIEDLRADPPLALDGLAQLPERLRGPLREAGRAAGATPPALPPADAPHGATGPPALPPGGPAAEDPAPEPPVAERSAAARRPPAGPEPPPAGQEGTAGSGNARGRPARHRARRRRTGRRDGLRAAARVYLAARDQGADPVLAVMRATGRSRRRALRLIAAARDKGHLTTPRHARR</sequence>
<evidence type="ECO:0000313" key="3">
    <source>
        <dbReference type="Proteomes" id="UP001183388"/>
    </source>
</evidence>
<evidence type="ECO:0000313" key="2">
    <source>
        <dbReference type="EMBL" id="MDT0309919.1"/>
    </source>
</evidence>
<dbReference type="RefSeq" id="WP_311632891.1">
    <property type="nucleotide sequence ID" value="NZ_JAVREN010000050.1"/>
</dbReference>
<dbReference type="InterPro" id="IPR046186">
    <property type="entry name" value="DUF6214"/>
</dbReference>
<feature type="compositionally biased region" description="Low complexity" evidence="1">
    <location>
        <begin position="156"/>
        <end position="168"/>
    </location>
</feature>
<gene>
    <name evidence="2" type="ORF">RM780_23625</name>
</gene>
<dbReference type="Proteomes" id="UP001183388">
    <property type="component" value="Unassembled WGS sequence"/>
</dbReference>
<feature type="region of interest" description="Disordered" evidence="1">
    <location>
        <begin position="1"/>
        <end position="22"/>
    </location>
</feature>
<comment type="caution">
    <text evidence="2">The sequence shown here is derived from an EMBL/GenBank/DDBJ whole genome shotgun (WGS) entry which is preliminary data.</text>
</comment>
<dbReference type="Pfam" id="PF19720">
    <property type="entry name" value="DUF6214"/>
    <property type="match status" value="1"/>
</dbReference>